<dbReference type="Proteomes" id="UP000825886">
    <property type="component" value="Chromosome"/>
</dbReference>
<evidence type="ECO:0000313" key="2">
    <source>
        <dbReference type="Proteomes" id="UP000825886"/>
    </source>
</evidence>
<dbReference type="InterPro" id="IPR036745">
    <property type="entry name" value="PolIII_theta_sf"/>
</dbReference>
<name>A0ABX9ARU9_9ENTR</name>
<gene>
    <name evidence="1" type="ORF">K6K13_10910</name>
</gene>
<dbReference type="Gene3D" id="1.20.58.250">
    <property type="entry name" value="DNA polymerase III-theta"/>
    <property type="match status" value="1"/>
</dbReference>
<dbReference type="RefSeq" id="WP_222160794.1">
    <property type="nucleotide sequence ID" value="NZ_CP081864.1"/>
</dbReference>
<dbReference type="SUPFAM" id="SSF46575">
    <property type="entry name" value="DNA polymerase III theta subunit-like"/>
    <property type="match status" value="1"/>
</dbReference>
<proteinExistence type="predicted"/>
<accession>A0ABX9ARU9</accession>
<evidence type="ECO:0000313" key="1">
    <source>
        <dbReference type="EMBL" id="QZN97763.1"/>
    </source>
</evidence>
<dbReference type="Pfam" id="PF06440">
    <property type="entry name" value="DNA_pol3_theta"/>
    <property type="match status" value="1"/>
</dbReference>
<sequence length="68" mass="8028">MINFEKMILEYSDKYADFAASTVAFMESQKREICADTIAQKIPPEKRAYFEARLKHYRSIYKAQTLVE</sequence>
<reference evidence="1 2" key="1">
    <citation type="submission" date="2021-08" db="EMBL/GenBank/DDBJ databases">
        <title>Culture and genomic analysis of Symbiopectobacterium purcellii sp. nov. gen. nov., isolated from the leafhopper Empoasca decipiens.</title>
        <authorList>
            <person name="Nadal-Jimenez P."/>
            <person name="Siozios S."/>
            <person name="Halliday N."/>
            <person name="Camara M."/>
            <person name="Hurst G.D.D."/>
        </authorList>
    </citation>
    <scope>NUCLEOTIDE SEQUENCE [LARGE SCALE GENOMIC DNA]</scope>
    <source>
        <strain evidence="1 2">SyEd1</strain>
    </source>
</reference>
<keyword evidence="2" id="KW-1185">Reference proteome</keyword>
<organism evidence="1 2">
    <name type="scientific">Symbiopectobacterium purcellii</name>
    <dbReference type="NCBI Taxonomy" id="2871826"/>
    <lineage>
        <taxon>Bacteria</taxon>
        <taxon>Pseudomonadati</taxon>
        <taxon>Pseudomonadota</taxon>
        <taxon>Gammaproteobacteria</taxon>
        <taxon>Enterobacterales</taxon>
        <taxon>Enterobacteriaceae</taxon>
    </lineage>
</organism>
<protein>
    <submittedName>
        <fullName evidence="1">DNA polymerase III subunit theta</fullName>
    </submittedName>
</protein>
<dbReference type="InterPro" id="IPR009052">
    <property type="entry name" value="DNA_pol_III_theta_bac"/>
</dbReference>
<dbReference type="EMBL" id="CP081864">
    <property type="protein sequence ID" value="QZN97763.1"/>
    <property type="molecule type" value="Genomic_DNA"/>
</dbReference>